<accession>A0A9N7VYN7</accession>
<protein>
    <submittedName>
        <fullName evidence="1">Uncharacterized protein</fullName>
    </submittedName>
</protein>
<keyword evidence="2" id="KW-1185">Reference proteome</keyword>
<organism evidence="1 2">
    <name type="scientific">Pleuronectes platessa</name>
    <name type="common">European plaice</name>
    <dbReference type="NCBI Taxonomy" id="8262"/>
    <lineage>
        <taxon>Eukaryota</taxon>
        <taxon>Metazoa</taxon>
        <taxon>Chordata</taxon>
        <taxon>Craniata</taxon>
        <taxon>Vertebrata</taxon>
        <taxon>Euteleostomi</taxon>
        <taxon>Actinopterygii</taxon>
        <taxon>Neopterygii</taxon>
        <taxon>Teleostei</taxon>
        <taxon>Neoteleostei</taxon>
        <taxon>Acanthomorphata</taxon>
        <taxon>Carangaria</taxon>
        <taxon>Pleuronectiformes</taxon>
        <taxon>Pleuronectoidei</taxon>
        <taxon>Pleuronectidae</taxon>
        <taxon>Pleuronectes</taxon>
    </lineage>
</organism>
<sequence>MVQTVLFSPLSSGVASSLDCQPPLWSNKVSFKHFSKRPRRTFIVGYPLSVLQVAGRLRSSPGGWGKVAPPSWKVLLGPTGGRFLAEGGTLQTPTHTALWERCRCLARDNPSCGLATFESIHYLHTSAMVCIQVTRLTHSPARIRRAASFRESRFFSLSHLSCVHETIHSGALRHNSQGCLCVVSMYSVVPGRRIFKRVHTYTTHVRGDTRATITISRVIHHHHFETIAPATTDTASGASGGPLWSTSRGVDFDL</sequence>
<comment type="caution">
    <text evidence="1">The sequence shown here is derived from an EMBL/GenBank/DDBJ whole genome shotgun (WGS) entry which is preliminary data.</text>
</comment>
<dbReference type="Proteomes" id="UP001153269">
    <property type="component" value="Unassembled WGS sequence"/>
</dbReference>
<gene>
    <name evidence="1" type="ORF">PLEPLA_LOCUS45452</name>
</gene>
<name>A0A9N7VYN7_PLEPL</name>
<dbReference type="AlphaFoldDB" id="A0A9N7VYN7"/>
<dbReference type="EMBL" id="CADEAL010004351">
    <property type="protein sequence ID" value="CAB1457628.1"/>
    <property type="molecule type" value="Genomic_DNA"/>
</dbReference>
<reference evidence="1" key="1">
    <citation type="submission" date="2020-03" db="EMBL/GenBank/DDBJ databases">
        <authorList>
            <person name="Weist P."/>
        </authorList>
    </citation>
    <scope>NUCLEOTIDE SEQUENCE</scope>
</reference>
<proteinExistence type="predicted"/>
<evidence type="ECO:0000313" key="1">
    <source>
        <dbReference type="EMBL" id="CAB1457628.1"/>
    </source>
</evidence>
<evidence type="ECO:0000313" key="2">
    <source>
        <dbReference type="Proteomes" id="UP001153269"/>
    </source>
</evidence>